<feature type="transmembrane region" description="Helical" evidence="23">
    <location>
        <begin position="76"/>
        <end position="95"/>
    </location>
</feature>
<accession>A0ABS9GYS7</accession>
<evidence type="ECO:0000256" key="15">
    <source>
        <dbReference type="ARBA" id="ARBA00033270"/>
    </source>
</evidence>
<comment type="catalytic activity">
    <reaction evidence="20">
        <text>[GlcNAc-(1-&gt;4)-Mur2Ac(oyl-L-Ala-gamma-D-Glu-L-Lys-D-Ala-D-Ala)](n)-di-trans,octa-cis-undecaprenyl diphosphate + beta-D-GlcNAc-(1-&gt;4)-Mur2Ac(oyl-L-Ala-gamma-D-Glu-L-Lys-D-Ala-D-Ala)-di-trans,octa-cis-undecaprenyl diphosphate = [GlcNAc-(1-&gt;4)-Mur2Ac(oyl-L-Ala-gamma-D-Glu-L-Lys-D-Ala-D-Ala)](n+1)-di-trans,octa-cis-undecaprenyl diphosphate + di-trans,octa-cis-undecaprenyl diphosphate + H(+)</text>
        <dbReference type="Rhea" id="RHEA:23708"/>
        <dbReference type="Rhea" id="RHEA-COMP:9602"/>
        <dbReference type="Rhea" id="RHEA-COMP:9603"/>
        <dbReference type="ChEBI" id="CHEBI:15378"/>
        <dbReference type="ChEBI" id="CHEBI:58405"/>
        <dbReference type="ChEBI" id="CHEBI:60033"/>
        <dbReference type="ChEBI" id="CHEBI:78435"/>
        <dbReference type="EC" id="2.4.99.28"/>
    </reaction>
</comment>
<feature type="transmembrane region" description="Helical" evidence="23">
    <location>
        <begin position="115"/>
        <end position="131"/>
    </location>
</feature>
<sequence>MFKKMFKNYDYTMIVIVLLLCAMGLVMVYSASMIEAVVEYGRESDHFFNNQLIWIFLGIIVFVVFMILPYKVYQKFIVPITLLMLLSLGSVLLFGKEVNYAKSWFSIAGFRIQPAEYAKLGIILYLSSVFSKKQSYISNFRTGIVPPLIVLSLVCFLIFVQPDLGSMMIIAMTAGVILFCSGMKWTHLTIMSSVLLFLAFIGFKFFLSNEQLSRFAAAYHPFEDPVDSGFQLINGYLALGTGGMFGKGLGQSVQKYGFLPEPHTDFIITIIAEELGFVGVFVIIAMLMYIVFKGMYTGLHCKDAFGSLLAIGISGMIGIQTIVNLGAASGILPVTGVTLPFISYGGSSLILLMMSVGILVNISMFVKYRKQQTPPADQSSDHSSKQKTKLKVVSQHRVSQ</sequence>
<comment type="subcellular location">
    <subcellularLocation>
        <location evidence="1">Cell membrane</location>
        <topology evidence="1">Multi-pass membrane protein</topology>
    </subcellularLocation>
</comment>
<keyword evidence="10 23" id="KW-1133">Transmembrane helix</keyword>
<evidence type="ECO:0000256" key="22">
    <source>
        <dbReference type="SAM" id="MobiDB-lite"/>
    </source>
</evidence>
<evidence type="ECO:0000256" key="21">
    <source>
        <dbReference type="ARBA" id="ARBA00049966"/>
    </source>
</evidence>
<dbReference type="Pfam" id="PF01098">
    <property type="entry name" value="FTSW_RODA_SPOVE"/>
    <property type="match status" value="1"/>
</dbReference>
<evidence type="ECO:0000256" key="7">
    <source>
        <dbReference type="ARBA" id="ARBA00022692"/>
    </source>
</evidence>
<evidence type="ECO:0000256" key="8">
    <source>
        <dbReference type="ARBA" id="ARBA00022960"/>
    </source>
</evidence>
<feature type="transmembrane region" description="Helical" evidence="23">
    <location>
        <begin position="190"/>
        <end position="207"/>
    </location>
</feature>
<evidence type="ECO:0000256" key="20">
    <source>
        <dbReference type="ARBA" id="ARBA00049902"/>
    </source>
</evidence>
<feature type="transmembrane region" description="Helical" evidence="23">
    <location>
        <begin position="51"/>
        <end position="69"/>
    </location>
</feature>
<dbReference type="EC" id="2.4.99.28" evidence="19"/>
<evidence type="ECO:0000256" key="17">
    <source>
        <dbReference type="ARBA" id="ARBA00041185"/>
    </source>
</evidence>
<keyword evidence="6" id="KW-0808">Transferase</keyword>
<evidence type="ECO:0000256" key="18">
    <source>
        <dbReference type="ARBA" id="ARBA00041418"/>
    </source>
</evidence>
<evidence type="ECO:0000313" key="24">
    <source>
        <dbReference type="EMBL" id="MCF6136966.1"/>
    </source>
</evidence>
<gene>
    <name evidence="24" type="primary">ftsW</name>
    <name evidence="24" type="ORF">L2716_04430</name>
</gene>
<dbReference type="InterPro" id="IPR001182">
    <property type="entry name" value="FtsW/RodA"/>
</dbReference>
<keyword evidence="8" id="KW-0133">Cell shape</keyword>
<comment type="caution">
    <text evidence="24">The sequence shown here is derived from an EMBL/GenBank/DDBJ whole genome shotgun (WGS) entry which is preliminary data.</text>
</comment>
<evidence type="ECO:0000256" key="16">
    <source>
        <dbReference type="ARBA" id="ARBA00038053"/>
    </source>
</evidence>
<evidence type="ECO:0000256" key="14">
    <source>
        <dbReference type="ARBA" id="ARBA00032370"/>
    </source>
</evidence>
<dbReference type="Proteomes" id="UP001649381">
    <property type="component" value="Unassembled WGS sequence"/>
</dbReference>
<comment type="similarity">
    <text evidence="16">Belongs to the SEDS family. FtsW subfamily.</text>
</comment>
<evidence type="ECO:0000256" key="2">
    <source>
        <dbReference type="ARBA" id="ARBA00004752"/>
    </source>
</evidence>
<keyword evidence="3" id="KW-1003">Cell membrane</keyword>
<evidence type="ECO:0000313" key="25">
    <source>
        <dbReference type="Proteomes" id="UP001649381"/>
    </source>
</evidence>
<evidence type="ECO:0000256" key="19">
    <source>
        <dbReference type="ARBA" id="ARBA00044770"/>
    </source>
</evidence>
<name>A0ABS9GYS7_9BACL</name>
<keyword evidence="13" id="KW-0961">Cell wall biogenesis/degradation</keyword>
<comment type="function">
    <text evidence="21">Peptidoglycan polymerase that is essential for cell division.</text>
</comment>
<evidence type="ECO:0000256" key="12">
    <source>
        <dbReference type="ARBA" id="ARBA00023306"/>
    </source>
</evidence>
<dbReference type="InterPro" id="IPR013437">
    <property type="entry name" value="FtsW"/>
</dbReference>
<evidence type="ECO:0000256" key="23">
    <source>
        <dbReference type="SAM" id="Phobius"/>
    </source>
</evidence>
<dbReference type="PROSITE" id="PS00428">
    <property type="entry name" value="FTSW_RODA_SPOVE"/>
    <property type="match status" value="1"/>
</dbReference>
<keyword evidence="11 23" id="KW-0472">Membrane</keyword>
<dbReference type="PANTHER" id="PTHR30474">
    <property type="entry name" value="CELL CYCLE PROTEIN"/>
    <property type="match status" value="1"/>
</dbReference>
<feature type="transmembrane region" description="Helical" evidence="23">
    <location>
        <begin position="166"/>
        <end position="183"/>
    </location>
</feature>
<keyword evidence="5" id="KW-0328">Glycosyltransferase</keyword>
<feature type="transmembrane region" description="Helical" evidence="23">
    <location>
        <begin position="143"/>
        <end position="160"/>
    </location>
</feature>
<evidence type="ECO:0000256" key="10">
    <source>
        <dbReference type="ARBA" id="ARBA00022989"/>
    </source>
</evidence>
<evidence type="ECO:0000256" key="5">
    <source>
        <dbReference type="ARBA" id="ARBA00022676"/>
    </source>
</evidence>
<evidence type="ECO:0000256" key="3">
    <source>
        <dbReference type="ARBA" id="ARBA00022475"/>
    </source>
</evidence>
<keyword evidence="25" id="KW-1185">Reference proteome</keyword>
<proteinExistence type="inferred from homology"/>
<organism evidence="24 25">
    <name type="scientific">Pseudalkalibacillus berkeleyi</name>
    <dbReference type="NCBI Taxonomy" id="1069813"/>
    <lineage>
        <taxon>Bacteria</taxon>
        <taxon>Bacillati</taxon>
        <taxon>Bacillota</taxon>
        <taxon>Bacilli</taxon>
        <taxon>Bacillales</taxon>
        <taxon>Fictibacillaceae</taxon>
        <taxon>Pseudalkalibacillus</taxon>
    </lineage>
</organism>
<evidence type="ECO:0000256" key="1">
    <source>
        <dbReference type="ARBA" id="ARBA00004651"/>
    </source>
</evidence>
<dbReference type="EMBL" id="JAKIJS010000001">
    <property type="protein sequence ID" value="MCF6136966.1"/>
    <property type="molecule type" value="Genomic_DNA"/>
</dbReference>
<reference evidence="24 25" key="1">
    <citation type="submission" date="2022-01" db="EMBL/GenBank/DDBJ databases">
        <title>Alkalihalobacillus sp. EGI L200015, a novel bacterium isolated from a salt lake sediment.</title>
        <authorList>
            <person name="Gao L."/>
            <person name="Fang B.-Z."/>
            <person name="Li W.-J."/>
        </authorList>
    </citation>
    <scope>NUCLEOTIDE SEQUENCE [LARGE SCALE GENOMIC DNA]</scope>
    <source>
        <strain evidence="24 25">KCTC 12718</strain>
    </source>
</reference>
<keyword evidence="12" id="KW-0131">Cell cycle</keyword>
<protein>
    <recommendedName>
        <fullName evidence="17">Probable peptidoglycan glycosyltransferase FtsW</fullName>
        <ecNumber evidence="19">2.4.99.28</ecNumber>
    </recommendedName>
    <alternativeName>
        <fullName evidence="18">Cell division protein FtsW</fullName>
    </alternativeName>
    <alternativeName>
        <fullName evidence="15">Cell wall polymerase</fullName>
    </alternativeName>
    <alternativeName>
        <fullName evidence="14">Peptidoglycan polymerase</fullName>
    </alternativeName>
</protein>
<comment type="pathway">
    <text evidence="2">Cell wall biogenesis; peptidoglycan biosynthesis.</text>
</comment>
<dbReference type="PANTHER" id="PTHR30474:SF2">
    <property type="entry name" value="PEPTIDOGLYCAN GLYCOSYLTRANSFERASE FTSW-RELATED"/>
    <property type="match status" value="1"/>
</dbReference>
<evidence type="ECO:0000256" key="9">
    <source>
        <dbReference type="ARBA" id="ARBA00022984"/>
    </source>
</evidence>
<evidence type="ECO:0000256" key="6">
    <source>
        <dbReference type="ARBA" id="ARBA00022679"/>
    </source>
</evidence>
<keyword evidence="9" id="KW-0573">Peptidoglycan synthesis</keyword>
<dbReference type="RefSeq" id="WP_236332169.1">
    <property type="nucleotide sequence ID" value="NZ_JAKIJS010000001.1"/>
</dbReference>
<dbReference type="NCBIfam" id="TIGR02614">
    <property type="entry name" value="ftsW"/>
    <property type="match status" value="1"/>
</dbReference>
<evidence type="ECO:0000256" key="11">
    <source>
        <dbReference type="ARBA" id="ARBA00023136"/>
    </source>
</evidence>
<keyword evidence="4" id="KW-0132">Cell division</keyword>
<feature type="transmembrane region" description="Helical" evidence="23">
    <location>
        <begin position="266"/>
        <end position="292"/>
    </location>
</feature>
<evidence type="ECO:0000256" key="13">
    <source>
        <dbReference type="ARBA" id="ARBA00023316"/>
    </source>
</evidence>
<feature type="transmembrane region" description="Helical" evidence="23">
    <location>
        <begin position="341"/>
        <end position="362"/>
    </location>
</feature>
<evidence type="ECO:0000256" key="4">
    <source>
        <dbReference type="ARBA" id="ARBA00022618"/>
    </source>
</evidence>
<dbReference type="InterPro" id="IPR018365">
    <property type="entry name" value="Cell_cycle_FtsW-rel_CS"/>
</dbReference>
<feature type="transmembrane region" description="Helical" evidence="23">
    <location>
        <begin position="304"/>
        <end position="329"/>
    </location>
</feature>
<feature type="transmembrane region" description="Helical" evidence="23">
    <location>
        <begin position="12"/>
        <end position="31"/>
    </location>
</feature>
<feature type="region of interest" description="Disordered" evidence="22">
    <location>
        <begin position="373"/>
        <end position="400"/>
    </location>
</feature>
<keyword evidence="7 23" id="KW-0812">Transmembrane</keyword>